<accession>A0ACC2X0F5</accession>
<reference evidence="1" key="1">
    <citation type="submission" date="2023-04" db="EMBL/GenBank/DDBJ databases">
        <title>Draft Genome sequencing of Naganishia species isolated from polar environments using Oxford Nanopore Technology.</title>
        <authorList>
            <person name="Leo P."/>
            <person name="Venkateswaran K."/>
        </authorList>
    </citation>
    <scope>NUCLEOTIDE SEQUENCE</scope>
    <source>
        <strain evidence="1">MNA-CCFEE 5425</strain>
    </source>
</reference>
<evidence type="ECO:0000313" key="2">
    <source>
        <dbReference type="Proteomes" id="UP001243375"/>
    </source>
</evidence>
<keyword evidence="2" id="KW-1185">Reference proteome</keyword>
<sequence>MTSLFSSRLTSAYTALRGDLGAPQNPTETIDKLVERIQTSPNVDDRRTAVLGLKGCIREYKQLVGERALGALVAVLQYDAPNDAEIAKAVLETLMGLMEVGDKAMSPKDSLSTIERGRESVSLSFQGRLMTAGVVVCDEQSENRSLRLTEAAVGRSQVVILTERSSASITGFVCPRPLHHGRDASEFAGY</sequence>
<dbReference type="Proteomes" id="UP001243375">
    <property type="component" value="Unassembled WGS sequence"/>
</dbReference>
<protein>
    <submittedName>
        <fullName evidence="1">Uncharacterized protein</fullName>
    </submittedName>
</protein>
<proteinExistence type="predicted"/>
<organism evidence="1 2">
    <name type="scientific">Naganishia vaughanmartiniae</name>
    <dbReference type="NCBI Taxonomy" id="1424756"/>
    <lineage>
        <taxon>Eukaryota</taxon>
        <taxon>Fungi</taxon>
        <taxon>Dikarya</taxon>
        <taxon>Basidiomycota</taxon>
        <taxon>Agaricomycotina</taxon>
        <taxon>Tremellomycetes</taxon>
        <taxon>Filobasidiales</taxon>
        <taxon>Filobasidiaceae</taxon>
        <taxon>Naganishia</taxon>
    </lineage>
</organism>
<evidence type="ECO:0000313" key="1">
    <source>
        <dbReference type="EMBL" id="KAJ9117534.1"/>
    </source>
</evidence>
<name>A0ACC2X0F5_9TREE</name>
<dbReference type="EMBL" id="JASBWU010000012">
    <property type="protein sequence ID" value="KAJ9117534.1"/>
    <property type="molecule type" value="Genomic_DNA"/>
</dbReference>
<gene>
    <name evidence="1" type="ORF">QFC22_004384</name>
</gene>
<comment type="caution">
    <text evidence="1">The sequence shown here is derived from an EMBL/GenBank/DDBJ whole genome shotgun (WGS) entry which is preliminary data.</text>
</comment>